<comment type="caution">
    <text evidence="1">The sequence shown here is derived from an EMBL/GenBank/DDBJ whole genome shotgun (WGS) entry which is preliminary data.</text>
</comment>
<protein>
    <submittedName>
        <fullName evidence="1">Nucleotidyltransferase family protein</fullName>
    </submittedName>
</protein>
<sequence>MSAPVFAHLLVETLREPGRAATYGVRQWEALVWQSRAAELMAQLYAALAAAGVMASAPEGARRHLEGAGVIAARHALAVKGELRALQAVLEPQGIPVLLLKGAAYCALGHPASLGRLFNDLDIMVPKAALARAEQQLQWQGWLPLHTNAYDERYYREWTHEIPPLEHKHRGTVLDVHHTILPPTSGIRPDPQDFFDAARQMTGDLSFFGVLGRADMVIHSACHLFFGEFHKGLRDLHDLHLLLSDFGADDTYWPELLARARHLRLSLPLLDALTQCGRLYGTLIPAEVLAALKPIGRSPFPDALRRWMFEHALRPAHGSAYGATTRLAHKAVFTRSHWLRMPLPLLVYHLSYKAFFAP</sequence>
<reference evidence="1 2" key="1">
    <citation type="submission" date="2022-10" db="EMBL/GenBank/DDBJ databases">
        <title>paucibacter sp. hw8 Genome sequencing.</title>
        <authorList>
            <person name="Park S."/>
        </authorList>
    </citation>
    <scope>NUCLEOTIDE SEQUENCE [LARGE SCALE GENOMIC DNA]</scope>
    <source>
        <strain evidence="2">hw8</strain>
    </source>
</reference>
<dbReference type="InterPro" id="IPR039498">
    <property type="entry name" value="NTP_transf_5"/>
</dbReference>
<accession>A0ABT5KPM7</accession>
<name>A0ABT5KPM7_9BURK</name>
<evidence type="ECO:0000313" key="2">
    <source>
        <dbReference type="Proteomes" id="UP001219862"/>
    </source>
</evidence>
<organism evidence="1 2">
    <name type="scientific">Roseateles koreensis</name>
    <dbReference type="NCBI Taxonomy" id="2987526"/>
    <lineage>
        <taxon>Bacteria</taxon>
        <taxon>Pseudomonadati</taxon>
        <taxon>Pseudomonadota</taxon>
        <taxon>Betaproteobacteria</taxon>
        <taxon>Burkholderiales</taxon>
        <taxon>Sphaerotilaceae</taxon>
        <taxon>Roseateles</taxon>
    </lineage>
</organism>
<keyword evidence="2" id="KW-1185">Reference proteome</keyword>
<evidence type="ECO:0000313" key="1">
    <source>
        <dbReference type="EMBL" id="MDC8784871.1"/>
    </source>
</evidence>
<dbReference type="Proteomes" id="UP001219862">
    <property type="component" value="Unassembled WGS sequence"/>
</dbReference>
<proteinExistence type="predicted"/>
<gene>
    <name evidence="1" type="ORF">PRZ01_06680</name>
</gene>
<dbReference type="EMBL" id="JAQQXS010000005">
    <property type="protein sequence ID" value="MDC8784871.1"/>
    <property type="molecule type" value="Genomic_DNA"/>
</dbReference>
<dbReference type="RefSeq" id="WP_273595994.1">
    <property type="nucleotide sequence ID" value="NZ_JAQQXS010000005.1"/>
</dbReference>
<dbReference type="Pfam" id="PF14907">
    <property type="entry name" value="NTP_transf_5"/>
    <property type="match status" value="1"/>
</dbReference>